<protein>
    <submittedName>
        <fullName evidence="2">80 kDa MCM3-associated protein</fullName>
    </submittedName>
</protein>
<gene>
    <name evidence="2" type="ORF">KP79_PYT23257</name>
</gene>
<dbReference type="GO" id="GO:0005634">
    <property type="term" value="C:nucleus"/>
    <property type="evidence" value="ECO:0007669"/>
    <property type="project" value="TreeGrafter"/>
</dbReference>
<proteinExistence type="predicted"/>
<dbReference type="AlphaFoldDB" id="A0A210Q653"/>
<dbReference type="Proteomes" id="UP000242188">
    <property type="component" value="Unassembled WGS sequence"/>
</dbReference>
<evidence type="ECO:0000259" key="1">
    <source>
        <dbReference type="Pfam" id="PF03399"/>
    </source>
</evidence>
<name>A0A210Q653_MIZYE</name>
<dbReference type="EMBL" id="NEDP02004871">
    <property type="protein sequence ID" value="OWF44159.1"/>
    <property type="molecule type" value="Genomic_DNA"/>
</dbReference>
<evidence type="ECO:0000313" key="3">
    <source>
        <dbReference type="Proteomes" id="UP000242188"/>
    </source>
</evidence>
<dbReference type="Pfam" id="PF03399">
    <property type="entry name" value="SAC3_GANP"/>
    <property type="match status" value="1"/>
</dbReference>
<organism evidence="2 3">
    <name type="scientific">Mizuhopecten yessoensis</name>
    <name type="common">Japanese scallop</name>
    <name type="synonym">Patinopecten yessoensis</name>
    <dbReference type="NCBI Taxonomy" id="6573"/>
    <lineage>
        <taxon>Eukaryota</taxon>
        <taxon>Metazoa</taxon>
        <taxon>Spiralia</taxon>
        <taxon>Lophotrochozoa</taxon>
        <taxon>Mollusca</taxon>
        <taxon>Bivalvia</taxon>
        <taxon>Autobranchia</taxon>
        <taxon>Pteriomorphia</taxon>
        <taxon>Pectinida</taxon>
        <taxon>Pectinoidea</taxon>
        <taxon>Pectinidae</taxon>
        <taxon>Mizuhopecten</taxon>
    </lineage>
</organism>
<comment type="caution">
    <text evidence="2">The sequence shown here is derived from an EMBL/GenBank/DDBJ whole genome shotgun (WGS) entry which is preliminary data.</text>
</comment>
<accession>A0A210Q653</accession>
<reference evidence="2 3" key="1">
    <citation type="journal article" date="2017" name="Nat. Ecol. Evol.">
        <title>Scallop genome provides insights into evolution of bilaterian karyotype and development.</title>
        <authorList>
            <person name="Wang S."/>
            <person name="Zhang J."/>
            <person name="Jiao W."/>
            <person name="Li J."/>
            <person name="Xun X."/>
            <person name="Sun Y."/>
            <person name="Guo X."/>
            <person name="Huan P."/>
            <person name="Dong B."/>
            <person name="Zhang L."/>
            <person name="Hu X."/>
            <person name="Sun X."/>
            <person name="Wang J."/>
            <person name="Zhao C."/>
            <person name="Wang Y."/>
            <person name="Wang D."/>
            <person name="Huang X."/>
            <person name="Wang R."/>
            <person name="Lv J."/>
            <person name="Li Y."/>
            <person name="Zhang Z."/>
            <person name="Liu B."/>
            <person name="Lu W."/>
            <person name="Hui Y."/>
            <person name="Liang J."/>
            <person name="Zhou Z."/>
            <person name="Hou R."/>
            <person name="Li X."/>
            <person name="Liu Y."/>
            <person name="Li H."/>
            <person name="Ning X."/>
            <person name="Lin Y."/>
            <person name="Zhao L."/>
            <person name="Xing Q."/>
            <person name="Dou J."/>
            <person name="Li Y."/>
            <person name="Mao J."/>
            <person name="Guo H."/>
            <person name="Dou H."/>
            <person name="Li T."/>
            <person name="Mu C."/>
            <person name="Jiang W."/>
            <person name="Fu Q."/>
            <person name="Fu X."/>
            <person name="Miao Y."/>
            <person name="Liu J."/>
            <person name="Yu Q."/>
            <person name="Li R."/>
            <person name="Liao H."/>
            <person name="Li X."/>
            <person name="Kong Y."/>
            <person name="Jiang Z."/>
            <person name="Chourrout D."/>
            <person name="Li R."/>
            <person name="Bao Z."/>
        </authorList>
    </citation>
    <scope>NUCLEOTIDE SEQUENCE [LARGE SCALE GENOMIC DNA]</scope>
    <source>
        <strain evidence="2 3">PY_sf001</strain>
    </source>
</reference>
<dbReference type="PANTHER" id="PTHR12436:SF38">
    <property type="entry name" value="SAC3 DOMAIN-CONTAINING PROTEIN 1"/>
    <property type="match status" value="1"/>
</dbReference>
<dbReference type="GO" id="GO:0005813">
    <property type="term" value="C:centrosome"/>
    <property type="evidence" value="ECO:0007669"/>
    <property type="project" value="TreeGrafter"/>
</dbReference>
<dbReference type="InterPro" id="IPR005062">
    <property type="entry name" value="SAC3/GANP/THP3_conserved"/>
</dbReference>
<dbReference type="GO" id="GO:0051225">
    <property type="term" value="P:spindle assembly"/>
    <property type="evidence" value="ECO:0007669"/>
    <property type="project" value="TreeGrafter"/>
</dbReference>
<dbReference type="PANTHER" id="PTHR12436">
    <property type="entry name" value="80 KDA MCM3-ASSOCIATED PROTEIN"/>
    <property type="match status" value="1"/>
</dbReference>
<evidence type="ECO:0000313" key="2">
    <source>
        <dbReference type="EMBL" id="OWF44159.1"/>
    </source>
</evidence>
<dbReference type="OrthoDB" id="264795at2759"/>
<dbReference type="InterPro" id="IPR045107">
    <property type="entry name" value="SAC3/GANP/THP3"/>
</dbReference>
<dbReference type="GO" id="GO:0005819">
    <property type="term" value="C:spindle"/>
    <property type="evidence" value="ECO:0007669"/>
    <property type="project" value="TreeGrafter"/>
</dbReference>
<keyword evidence="3" id="KW-1185">Reference proteome</keyword>
<sequence length="372" mass="42748">MEDAGLYGDSIQGTCRFMCPEKEIDLREREELLHFLEGVKDETGRFRCVRSRVVKEYSRPAAGKEDPEPSDLRPAHVLKKTVDYLLGRVAVRTDRSWSVLYDFVFDRLRAVRQDMVIQSIGGCDGIELLEKIVRFHIYAGYRLCTQPMSVYDPQINDQHTQECLKRLITLYGVVPPDHAHQEEFESLYLMFNLGQTDALMHFYDLPKHVRELPLVGQAYRISLAHNLGNAVRSLRLMEPEKYKRYPLFVCAAHRHISNIQSKTLHVLSVGFNSKSFAYPLDKLTRLLWYTDTSQASDSCMHHGLTITEQSSILFQKTSFRYPDKVLHTHHPEIDEILSPVCLADIFLQGGATPEALEQDGITKKFGTKNWGD</sequence>
<dbReference type="GO" id="GO:0051298">
    <property type="term" value="P:centrosome duplication"/>
    <property type="evidence" value="ECO:0007669"/>
    <property type="project" value="TreeGrafter"/>
</dbReference>
<dbReference type="STRING" id="6573.A0A210Q653"/>
<dbReference type="Gene3D" id="1.25.40.990">
    <property type="match status" value="1"/>
</dbReference>
<feature type="domain" description="SAC3/GANP/THP3 conserved" evidence="1">
    <location>
        <begin position="18"/>
        <end position="307"/>
    </location>
</feature>